<evidence type="ECO:0000313" key="2">
    <source>
        <dbReference type="Proteomes" id="UP001163321"/>
    </source>
</evidence>
<dbReference type="Proteomes" id="UP001163321">
    <property type="component" value="Chromosome 12"/>
</dbReference>
<proteinExistence type="predicted"/>
<reference evidence="1 2" key="1">
    <citation type="journal article" date="2022" name="bioRxiv">
        <title>The genome of the oomycete Peronosclerospora sorghi, a cosmopolitan pathogen of maize and sorghum, is inflated with dispersed pseudogenes.</title>
        <authorList>
            <person name="Fletcher K."/>
            <person name="Martin F."/>
            <person name="Isakeit T."/>
            <person name="Cavanaugh K."/>
            <person name="Magill C."/>
            <person name="Michelmore R."/>
        </authorList>
    </citation>
    <scope>NUCLEOTIDE SEQUENCE [LARGE SCALE GENOMIC DNA]</scope>
    <source>
        <strain evidence="1">P6</strain>
    </source>
</reference>
<comment type="caution">
    <text evidence="1">The sequence shown here is derived from an EMBL/GenBank/DDBJ whole genome shotgun (WGS) entry which is preliminary data.</text>
</comment>
<organism evidence="1 2">
    <name type="scientific">Peronosclerospora sorghi</name>
    <dbReference type="NCBI Taxonomy" id="230839"/>
    <lineage>
        <taxon>Eukaryota</taxon>
        <taxon>Sar</taxon>
        <taxon>Stramenopiles</taxon>
        <taxon>Oomycota</taxon>
        <taxon>Peronosporomycetes</taxon>
        <taxon>Peronosporales</taxon>
        <taxon>Peronosporaceae</taxon>
        <taxon>Peronosclerospora</taxon>
    </lineage>
</organism>
<dbReference type="EMBL" id="CM047591">
    <property type="protein sequence ID" value="KAI9918555.1"/>
    <property type="molecule type" value="Genomic_DNA"/>
</dbReference>
<sequence>MGDKRTPPHVVTAMRYLSQAELPPSLEIGPSRLDKEMNWEQDTLERILVLKEFQKKIGRQTQTTSACRGDLGLQHDELLVSSI</sequence>
<name>A0ACC0WIR9_9STRA</name>
<keyword evidence="2" id="KW-1185">Reference proteome</keyword>
<protein>
    <submittedName>
        <fullName evidence="1">Uncharacterized protein</fullName>
    </submittedName>
</protein>
<gene>
    <name evidence="1" type="ORF">PsorP6_011606</name>
</gene>
<accession>A0ACC0WIR9</accession>
<evidence type="ECO:0000313" key="1">
    <source>
        <dbReference type="EMBL" id="KAI9918555.1"/>
    </source>
</evidence>